<dbReference type="STRING" id="83449.BON30_12825"/>
<feature type="domain" description="J" evidence="2">
    <location>
        <begin position="15"/>
        <end position="86"/>
    </location>
</feature>
<evidence type="ECO:0000313" key="3">
    <source>
        <dbReference type="EMBL" id="OJH40527.1"/>
    </source>
</evidence>
<sequence>MAELAERCARLDQMDYFEILRVERTASPADIKKAFYRESRAYHPDRFFQLQDKEVKERVNELYKRVTEAYYVLRDDAKRRQYTADVSGPERAHKLRFTEASESETRAASKRQVEEQIGTNPKGRQFYQTGAADADAGRWASAERNLKMALTYEPANTRYKEKLAEVQKVLLEESRKQGGDGFKIR</sequence>
<name>A0A1L9BE44_9BACT</name>
<dbReference type="SUPFAM" id="SSF46565">
    <property type="entry name" value="Chaperone J-domain"/>
    <property type="match status" value="1"/>
</dbReference>
<evidence type="ECO:0000313" key="4">
    <source>
        <dbReference type="Proteomes" id="UP000182229"/>
    </source>
</evidence>
<reference evidence="4" key="1">
    <citation type="submission" date="2016-11" db="EMBL/GenBank/DDBJ databases">
        <authorList>
            <person name="Shukria A."/>
            <person name="Stevens D.C."/>
        </authorList>
    </citation>
    <scope>NUCLEOTIDE SEQUENCE [LARGE SCALE GENOMIC DNA]</scope>
    <source>
        <strain evidence="4">Cbfe23</strain>
    </source>
</reference>
<proteinExistence type="predicted"/>
<accession>A0A1L9BE44</accession>
<dbReference type="PRINTS" id="PR00625">
    <property type="entry name" value="JDOMAIN"/>
</dbReference>
<organism evidence="3 4">
    <name type="scientific">Cystobacter ferrugineus</name>
    <dbReference type="NCBI Taxonomy" id="83449"/>
    <lineage>
        <taxon>Bacteria</taxon>
        <taxon>Pseudomonadati</taxon>
        <taxon>Myxococcota</taxon>
        <taxon>Myxococcia</taxon>
        <taxon>Myxococcales</taxon>
        <taxon>Cystobacterineae</taxon>
        <taxon>Archangiaceae</taxon>
        <taxon>Cystobacter</taxon>
    </lineage>
</organism>
<dbReference type="InterPro" id="IPR001623">
    <property type="entry name" value="DnaJ_domain"/>
</dbReference>
<keyword evidence="1" id="KW-0143">Chaperone</keyword>
<comment type="caution">
    <text evidence="3">The sequence shown here is derived from an EMBL/GenBank/DDBJ whole genome shotgun (WGS) entry which is preliminary data.</text>
</comment>
<evidence type="ECO:0000259" key="2">
    <source>
        <dbReference type="PROSITE" id="PS50076"/>
    </source>
</evidence>
<dbReference type="EMBL" id="MPIN01000003">
    <property type="protein sequence ID" value="OJH40527.1"/>
    <property type="molecule type" value="Genomic_DNA"/>
</dbReference>
<dbReference type="SMART" id="SM00271">
    <property type="entry name" value="DnaJ"/>
    <property type="match status" value="1"/>
</dbReference>
<dbReference type="InterPro" id="IPR051938">
    <property type="entry name" value="Apopto_cytoskel_mod"/>
</dbReference>
<dbReference type="InterPro" id="IPR036869">
    <property type="entry name" value="J_dom_sf"/>
</dbReference>
<dbReference type="Proteomes" id="UP000182229">
    <property type="component" value="Unassembled WGS sequence"/>
</dbReference>
<reference evidence="3 4" key="2">
    <citation type="submission" date="2016-12" db="EMBL/GenBank/DDBJ databases">
        <title>Draft Genome Sequence of Cystobacter ferrugineus Strain Cbfe23.</title>
        <authorList>
            <person name="Akbar S."/>
            <person name="Dowd S.E."/>
            <person name="Stevens D.C."/>
        </authorList>
    </citation>
    <scope>NUCLEOTIDE SEQUENCE [LARGE SCALE GENOMIC DNA]</scope>
    <source>
        <strain evidence="3 4">Cbfe23</strain>
    </source>
</reference>
<dbReference type="CDD" id="cd06257">
    <property type="entry name" value="DnaJ"/>
    <property type="match status" value="1"/>
</dbReference>
<dbReference type="PROSITE" id="PS50076">
    <property type="entry name" value="DNAJ_2"/>
    <property type="match status" value="1"/>
</dbReference>
<dbReference type="PANTHER" id="PTHR44145">
    <property type="entry name" value="DNAJ HOMOLOG SUBFAMILY A MEMBER 3, MITOCHONDRIAL"/>
    <property type="match status" value="1"/>
</dbReference>
<evidence type="ECO:0000256" key="1">
    <source>
        <dbReference type="ARBA" id="ARBA00023186"/>
    </source>
</evidence>
<dbReference type="AlphaFoldDB" id="A0A1L9BE44"/>
<dbReference type="Pfam" id="PF00226">
    <property type="entry name" value="DnaJ"/>
    <property type="match status" value="1"/>
</dbReference>
<dbReference type="PANTHER" id="PTHR44145:SF3">
    <property type="entry name" value="DNAJ HOMOLOG SUBFAMILY A MEMBER 3, MITOCHONDRIAL"/>
    <property type="match status" value="1"/>
</dbReference>
<dbReference type="Gene3D" id="1.10.287.110">
    <property type="entry name" value="DnaJ domain"/>
    <property type="match status" value="1"/>
</dbReference>
<keyword evidence="4" id="KW-1185">Reference proteome</keyword>
<protein>
    <submittedName>
        <fullName evidence="3">Molecular chaperone DnaJ</fullName>
    </submittedName>
</protein>
<gene>
    <name evidence="3" type="ORF">BON30_12825</name>
</gene>